<protein>
    <recommendedName>
        <fullName evidence="1">DUF6268 domain-containing protein</fullName>
    </recommendedName>
</protein>
<gene>
    <name evidence="2" type="ORF">JL102_17265</name>
</gene>
<evidence type="ECO:0000313" key="2">
    <source>
        <dbReference type="EMBL" id="MBL3657904.1"/>
    </source>
</evidence>
<reference evidence="2" key="1">
    <citation type="submission" date="2021-01" db="EMBL/GenBank/DDBJ databases">
        <title>Fulvivirga kasyanovii gen. nov., sp nov., a novel member of the phylum Bacteroidetes isolated from seawater in a mussel farm.</title>
        <authorList>
            <person name="Zhao L.-H."/>
            <person name="Wang Z.-J."/>
        </authorList>
    </citation>
    <scope>NUCLEOTIDE SEQUENCE</scope>
    <source>
        <strain evidence="2">2943</strain>
    </source>
</reference>
<name>A0A937FBT5_9BACT</name>
<feature type="domain" description="DUF6268" evidence="1">
    <location>
        <begin position="21"/>
        <end position="300"/>
    </location>
</feature>
<dbReference type="InterPro" id="IPR046235">
    <property type="entry name" value="DUF6268"/>
</dbReference>
<dbReference type="Proteomes" id="UP000659388">
    <property type="component" value="Unassembled WGS sequence"/>
</dbReference>
<evidence type="ECO:0000313" key="3">
    <source>
        <dbReference type="Proteomes" id="UP000659388"/>
    </source>
</evidence>
<comment type="caution">
    <text evidence="2">The sequence shown here is derived from an EMBL/GenBank/DDBJ whole genome shotgun (WGS) entry which is preliminary data.</text>
</comment>
<sequence>MDFIRAVLFISLFVSPGMSWAQVNIKTEFFSKSHYRYSEGDDGHRVGDSEGSAMVYQLAAKLPISIKVEEERKNVWGIALNTAYAALNNHHFDQPLVIDEIANLSVGVFNLRDLNDQWTMISMLGAGVYAASPSMDDLRGNQILINTAALFIRHINPNLDLGVGAAVNNSFGYPMLFPALYLKWTKEGKYTFDVSMLEGVDISLAYELSPKLKLSYIVGVDGQLAMVNSYDKKQMFTHQYIVTGFKPELKLGKQITMPLVMGISGMRTAQLTERKLKSLWVDSNYYFDVSAYVSLGLTYKLQ</sequence>
<keyword evidence="3" id="KW-1185">Reference proteome</keyword>
<accession>A0A937FBT5</accession>
<evidence type="ECO:0000259" key="1">
    <source>
        <dbReference type="Pfam" id="PF19783"/>
    </source>
</evidence>
<dbReference type="RefSeq" id="WP_202245687.1">
    <property type="nucleotide sequence ID" value="NZ_JAESIY010000009.1"/>
</dbReference>
<dbReference type="EMBL" id="JAESIY010000009">
    <property type="protein sequence ID" value="MBL3657904.1"/>
    <property type="molecule type" value="Genomic_DNA"/>
</dbReference>
<dbReference type="Pfam" id="PF19783">
    <property type="entry name" value="DUF6268"/>
    <property type="match status" value="1"/>
</dbReference>
<organism evidence="2 3">
    <name type="scientific">Fulvivirga sediminis</name>
    <dbReference type="NCBI Taxonomy" id="2803949"/>
    <lineage>
        <taxon>Bacteria</taxon>
        <taxon>Pseudomonadati</taxon>
        <taxon>Bacteroidota</taxon>
        <taxon>Cytophagia</taxon>
        <taxon>Cytophagales</taxon>
        <taxon>Fulvivirgaceae</taxon>
        <taxon>Fulvivirga</taxon>
    </lineage>
</organism>
<dbReference type="AlphaFoldDB" id="A0A937FBT5"/>
<proteinExistence type="predicted"/>